<dbReference type="InterPro" id="IPR013057">
    <property type="entry name" value="AA_transpt_TM"/>
</dbReference>
<organism evidence="6 7">
    <name type="scientific">Salmo trutta</name>
    <name type="common">Brown trout</name>
    <dbReference type="NCBI Taxonomy" id="8032"/>
    <lineage>
        <taxon>Eukaryota</taxon>
        <taxon>Metazoa</taxon>
        <taxon>Chordata</taxon>
        <taxon>Craniata</taxon>
        <taxon>Vertebrata</taxon>
        <taxon>Euteleostomi</taxon>
        <taxon>Actinopterygii</taxon>
        <taxon>Neopterygii</taxon>
        <taxon>Teleostei</taxon>
        <taxon>Protacanthopterygii</taxon>
        <taxon>Salmoniformes</taxon>
        <taxon>Salmonidae</taxon>
        <taxon>Salmoninae</taxon>
        <taxon>Salmo</taxon>
    </lineage>
</organism>
<dbReference type="GeneTree" id="ENSGT01000000220883"/>
<keyword evidence="3" id="KW-1133">Transmembrane helix</keyword>
<keyword evidence="4" id="KW-0472">Membrane</keyword>
<evidence type="ECO:0000256" key="4">
    <source>
        <dbReference type="ARBA" id="ARBA00023136"/>
    </source>
</evidence>
<dbReference type="Pfam" id="PF01490">
    <property type="entry name" value="Aa_trans"/>
    <property type="match status" value="1"/>
</dbReference>
<evidence type="ECO:0000313" key="6">
    <source>
        <dbReference type="Ensembl" id="ENSSTUP00000107598.1"/>
    </source>
</evidence>
<dbReference type="Proteomes" id="UP000472277">
    <property type="component" value="Chromosome 33"/>
</dbReference>
<evidence type="ECO:0000313" key="7">
    <source>
        <dbReference type="Proteomes" id="UP000472277"/>
    </source>
</evidence>
<comment type="subcellular location">
    <subcellularLocation>
        <location evidence="1">Membrane</location>
    </subcellularLocation>
</comment>
<evidence type="ECO:0000256" key="3">
    <source>
        <dbReference type="ARBA" id="ARBA00022989"/>
    </source>
</evidence>
<sequence>FDIDTRVVAGSPGYPLLEAKPNQASSSIYPALAAEARAKGASFPSSVFNLMKAIMGSAILDLAYAMANTGVVGFCCPLTPSFCVHYSALSLEAPRLYTSFSNEMITSGSLLCTPPTDAL</sequence>
<evidence type="ECO:0000256" key="1">
    <source>
        <dbReference type="ARBA" id="ARBA00004370"/>
    </source>
</evidence>
<keyword evidence="2" id="KW-0812">Transmembrane</keyword>
<reference evidence="6" key="1">
    <citation type="submission" date="2025-08" db="UniProtKB">
        <authorList>
            <consortium name="Ensembl"/>
        </authorList>
    </citation>
    <scope>IDENTIFICATION</scope>
</reference>
<dbReference type="InParanoid" id="A0A674EGQ8"/>
<protein>
    <recommendedName>
        <fullName evidence="5">Amino acid transporter transmembrane domain-containing protein</fullName>
    </recommendedName>
</protein>
<dbReference type="GO" id="GO:0016020">
    <property type="term" value="C:membrane"/>
    <property type="evidence" value="ECO:0007669"/>
    <property type="project" value="UniProtKB-SubCell"/>
</dbReference>
<evidence type="ECO:0000259" key="5">
    <source>
        <dbReference type="Pfam" id="PF01490"/>
    </source>
</evidence>
<dbReference type="Ensembl" id="ENSSTUT00000115268.1">
    <property type="protein sequence ID" value="ENSSTUP00000107598.1"/>
    <property type="gene ID" value="ENSSTUG00000047803.1"/>
</dbReference>
<accession>A0A674EGQ8</accession>
<evidence type="ECO:0000256" key="2">
    <source>
        <dbReference type="ARBA" id="ARBA00022692"/>
    </source>
</evidence>
<name>A0A674EGQ8_SALTR</name>
<proteinExistence type="predicted"/>
<keyword evidence="7" id="KW-1185">Reference proteome</keyword>
<dbReference type="AlphaFoldDB" id="A0A674EGQ8"/>
<feature type="domain" description="Amino acid transporter transmembrane" evidence="5">
    <location>
        <begin position="40"/>
        <end position="91"/>
    </location>
</feature>
<reference evidence="6" key="2">
    <citation type="submission" date="2025-09" db="UniProtKB">
        <authorList>
            <consortium name="Ensembl"/>
        </authorList>
    </citation>
    <scope>IDENTIFICATION</scope>
</reference>